<dbReference type="RefSeq" id="WP_091270484.1">
    <property type="nucleotide sequence ID" value="NZ_FAOZ01000001.1"/>
</dbReference>
<name>A0A0S4QDE0_9ACTN</name>
<keyword evidence="3" id="KW-1185">Reference proteome</keyword>
<reference evidence="3" key="1">
    <citation type="submission" date="2015-11" db="EMBL/GenBank/DDBJ databases">
        <authorList>
            <person name="Varghese N."/>
        </authorList>
    </citation>
    <scope>NUCLEOTIDE SEQUENCE [LARGE SCALE GENOMIC DNA]</scope>
    <source>
        <strain evidence="3">DSM 45899</strain>
    </source>
</reference>
<keyword evidence="1" id="KW-0472">Membrane</keyword>
<evidence type="ECO:0000256" key="1">
    <source>
        <dbReference type="SAM" id="Phobius"/>
    </source>
</evidence>
<accession>A0A0S4QDE0</accession>
<sequence>MATGLTVSGRALRWAARCYRDDAALLLALAAAASLQRFGSIRYGDELPAAIGPAGEALTGLTRIAVIAVALRALAREPELAPLTPRARLDLFGSAAGARWRVLVTPALLLAAAFVIFDVIPNAAITLWVEPVDRRELIQAILVAVKNPTVIVLTMLWMVGLARELMTQHLHAAAR</sequence>
<protein>
    <submittedName>
        <fullName evidence="2">Uncharacterized protein</fullName>
    </submittedName>
</protein>
<dbReference type="Proteomes" id="UP000198802">
    <property type="component" value="Unassembled WGS sequence"/>
</dbReference>
<proteinExistence type="predicted"/>
<feature type="transmembrane region" description="Helical" evidence="1">
    <location>
        <begin position="137"/>
        <end position="159"/>
    </location>
</feature>
<evidence type="ECO:0000313" key="2">
    <source>
        <dbReference type="EMBL" id="CUU53648.1"/>
    </source>
</evidence>
<keyword evidence="1" id="KW-1133">Transmembrane helix</keyword>
<gene>
    <name evidence="2" type="ORF">Ga0074812_101146</name>
</gene>
<organism evidence="2 3">
    <name type="scientific">Parafrankia irregularis</name>
    <dbReference type="NCBI Taxonomy" id="795642"/>
    <lineage>
        <taxon>Bacteria</taxon>
        <taxon>Bacillati</taxon>
        <taxon>Actinomycetota</taxon>
        <taxon>Actinomycetes</taxon>
        <taxon>Frankiales</taxon>
        <taxon>Frankiaceae</taxon>
        <taxon>Parafrankia</taxon>
    </lineage>
</organism>
<keyword evidence="1" id="KW-0812">Transmembrane</keyword>
<evidence type="ECO:0000313" key="3">
    <source>
        <dbReference type="Proteomes" id="UP000198802"/>
    </source>
</evidence>
<dbReference type="EMBL" id="FAOZ01000001">
    <property type="protein sequence ID" value="CUU53648.1"/>
    <property type="molecule type" value="Genomic_DNA"/>
</dbReference>
<dbReference type="AlphaFoldDB" id="A0A0S4QDE0"/>